<dbReference type="GO" id="GO:1903259">
    <property type="term" value="P:exon-exon junction complex disassembly"/>
    <property type="evidence" value="ECO:0007669"/>
    <property type="project" value="InterPro"/>
</dbReference>
<dbReference type="InterPro" id="IPR015362">
    <property type="entry name" value="WIBG_mago-bd"/>
</dbReference>
<evidence type="ECO:0000256" key="2">
    <source>
        <dbReference type="ARBA" id="ARBA00018898"/>
    </source>
</evidence>
<dbReference type="GO" id="GO:0035145">
    <property type="term" value="C:exon-exon junction complex"/>
    <property type="evidence" value="ECO:0007669"/>
    <property type="project" value="TreeGrafter"/>
</dbReference>
<dbReference type="GO" id="GO:0003723">
    <property type="term" value="F:RNA binding"/>
    <property type="evidence" value="ECO:0007669"/>
    <property type="project" value="TreeGrafter"/>
</dbReference>
<dbReference type="GO" id="GO:0005737">
    <property type="term" value="C:cytoplasm"/>
    <property type="evidence" value="ECO:0007669"/>
    <property type="project" value="TreeGrafter"/>
</dbReference>
<gene>
    <name evidence="5" type="primary">EOG090X0KVN</name>
</gene>
<organism evidence="5">
    <name type="scientific">Daphnia barbata</name>
    <dbReference type="NCBI Taxonomy" id="414587"/>
    <lineage>
        <taxon>Eukaryota</taxon>
        <taxon>Metazoa</taxon>
        <taxon>Ecdysozoa</taxon>
        <taxon>Arthropoda</taxon>
        <taxon>Crustacea</taxon>
        <taxon>Branchiopoda</taxon>
        <taxon>Diplostraca</taxon>
        <taxon>Cladocera</taxon>
        <taxon>Anomopoda</taxon>
        <taxon>Daphniidae</taxon>
        <taxon>Daphnia</taxon>
    </lineage>
</organism>
<evidence type="ECO:0000259" key="4">
    <source>
        <dbReference type="SMART" id="SM01273"/>
    </source>
</evidence>
<reference evidence="5" key="1">
    <citation type="submission" date="2018-08" db="EMBL/GenBank/DDBJ databases">
        <authorList>
            <person name="Cornetti L."/>
        </authorList>
    </citation>
    <scope>NUCLEOTIDE SEQUENCE</scope>
    <source>
        <strain evidence="5">ZW-BAR-1</strain>
    </source>
</reference>
<sequence length="217" mass="23904">MAAAGEFQPVRDDTTGDLFLPASRRPDGTWRKPRRVKEGYVPQEEVPVYESKGKQWAKSQPAYPVGMSPVLIAAQAAQNKSAKNEQPIIPGLPPAAQQAAKKKKKKSKPEGQVKEVTTKLAGFTIEEPNFGAPTTIRGAKDCKTPVTPVVESKAEPQSSVDPAKRLKNLKKKLKDIEALEAKVKSGELKNPDKDQTEKIKRKKEVANEIKEMEKLVK</sequence>
<dbReference type="AlphaFoldDB" id="A0A4Y7M4A9"/>
<proteinExistence type="evidence at transcript level"/>
<dbReference type="PANTHER" id="PTHR22959:SF0">
    <property type="entry name" value="PARTNER OF Y14 AND MAGO"/>
    <property type="match status" value="1"/>
</dbReference>
<dbReference type="SUPFAM" id="SSF101931">
    <property type="entry name" value="Pym (Within the bgcn gene intron protein, WIBG), N-terminal domain"/>
    <property type="match status" value="1"/>
</dbReference>
<evidence type="ECO:0000256" key="3">
    <source>
        <dbReference type="SAM" id="MobiDB-lite"/>
    </source>
</evidence>
<dbReference type="InterPro" id="IPR039333">
    <property type="entry name" value="PYM1"/>
</dbReference>
<feature type="domain" description="WIBG Mago-binding" evidence="4">
    <location>
        <begin position="16"/>
        <end position="42"/>
    </location>
</feature>
<feature type="region of interest" description="Disordered" evidence="3">
    <location>
        <begin position="1"/>
        <end position="36"/>
    </location>
</feature>
<feature type="region of interest" description="Disordered" evidence="3">
    <location>
        <begin position="77"/>
        <end position="114"/>
    </location>
</feature>
<dbReference type="SMART" id="SM01273">
    <property type="entry name" value="Mago-bind"/>
    <property type="match status" value="1"/>
</dbReference>
<dbReference type="PANTHER" id="PTHR22959">
    <property type="entry name" value="PYM PROTEIN"/>
    <property type="match status" value="1"/>
</dbReference>
<accession>A0A4Y7M4A9</accession>
<dbReference type="EMBL" id="LR004970">
    <property type="protein sequence ID" value="SVE74589.1"/>
    <property type="molecule type" value="mRNA"/>
</dbReference>
<name>A0A4Y7M4A9_9CRUS</name>
<comment type="similarity">
    <text evidence="1">Belongs to the pym family.</text>
</comment>
<protein>
    <recommendedName>
        <fullName evidence="2">Partner of Y14 and mago</fullName>
    </recommendedName>
</protein>
<evidence type="ECO:0000256" key="1">
    <source>
        <dbReference type="ARBA" id="ARBA00009394"/>
    </source>
</evidence>
<dbReference type="InterPro" id="IPR036348">
    <property type="entry name" value="WIBG_N_sf"/>
</dbReference>
<evidence type="ECO:0000313" key="5">
    <source>
        <dbReference type="EMBL" id="SVE74589.1"/>
    </source>
</evidence>
<dbReference type="Pfam" id="PF09282">
    <property type="entry name" value="Mago-bind"/>
    <property type="match status" value="1"/>
</dbReference>